<dbReference type="CDD" id="cd15904">
    <property type="entry name" value="TSPO_MBR"/>
    <property type="match status" value="1"/>
</dbReference>
<dbReference type="InterPro" id="IPR038330">
    <property type="entry name" value="TspO/MBR-related_sf"/>
</dbReference>
<dbReference type="GO" id="GO:0005741">
    <property type="term" value="C:mitochondrial outer membrane"/>
    <property type="evidence" value="ECO:0007669"/>
    <property type="project" value="TreeGrafter"/>
</dbReference>
<keyword evidence="3 6" id="KW-0812">Transmembrane</keyword>
<feature type="transmembrane region" description="Helical" evidence="6">
    <location>
        <begin position="91"/>
        <end position="113"/>
    </location>
</feature>
<feature type="transmembrane region" description="Helical" evidence="6">
    <location>
        <begin position="6"/>
        <end position="23"/>
    </location>
</feature>
<reference evidence="7" key="2">
    <citation type="submission" date="2025-09" db="UniProtKB">
        <authorList>
            <consortium name="Ensembl"/>
        </authorList>
    </citation>
    <scope>IDENTIFICATION</scope>
</reference>
<keyword evidence="8" id="KW-1185">Reference proteome</keyword>
<dbReference type="Proteomes" id="UP000694565">
    <property type="component" value="Unplaced"/>
</dbReference>
<keyword evidence="4 6" id="KW-1133">Transmembrane helix</keyword>
<accession>A0A8C2ZKR7</accession>
<sequence>NMWLPMLGMTALPHIGGLYGGYITRKEVKTWYPTLPWTCLYTGMGYGSYLVWKELGGFTQDAKVPLGLYGLQLALNWAWTPIFFGAHKLKLALMEIVLLTGAVGATMVSWYPISQTATLLMAPYLTWLCLATSLNYCIWRDNREEKEE</sequence>
<keyword evidence="5 6" id="KW-0472">Membrane</keyword>
<protein>
    <submittedName>
        <fullName evidence="7">Translocator protein</fullName>
    </submittedName>
</protein>
<dbReference type="FunFam" id="1.20.1260.100:FF:000001">
    <property type="entry name" value="translocator protein 2"/>
    <property type="match status" value="1"/>
</dbReference>
<feature type="transmembrane region" description="Helical" evidence="6">
    <location>
        <begin position="64"/>
        <end position="84"/>
    </location>
</feature>
<organism evidence="7 8">
    <name type="scientific">Cyclopterus lumpus</name>
    <name type="common">Lumpsucker</name>
    <dbReference type="NCBI Taxonomy" id="8103"/>
    <lineage>
        <taxon>Eukaryota</taxon>
        <taxon>Metazoa</taxon>
        <taxon>Chordata</taxon>
        <taxon>Craniata</taxon>
        <taxon>Vertebrata</taxon>
        <taxon>Euteleostomi</taxon>
        <taxon>Actinopterygii</taxon>
        <taxon>Neopterygii</taxon>
        <taxon>Teleostei</taxon>
        <taxon>Neoteleostei</taxon>
        <taxon>Acanthomorphata</taxon>
        <taxon>Eupercaria</taxon>
        <taxon>Perciformes</taxon>
        <taxon>Cottioidei</taxon>
        <taxon>Cottales</taxon>
        <taxon>Cyclopteridae</taxon>
        <taxon>Cyclopterus</taxon>
    </lineage>
</organism>
<dbReference type="PANTHER" id="PTHR10057">
    <property type="entry name" value="PERIPHERAL-TYPE BENZODIAZEPINE RECEPTOR"/>
    <property type="match status" value="1"/>
</dbReference>
<comment type="subcellular location">
    <subcellularLocation>
        <location evidence="1">Membrane</location>
        <topology evidence="1">Multi-pass membrane protein</topology>
    </subcellularLocation>
</comment>
<feature type="transmembrane region" description="Helical" evidence="6">
    <location>
        <begin position="119"/>
        <end position="139"/>
    </location>
</feature>
<evidence type="ECO:0000256" key="1">
    <source>
        <dbReference type="ARBA" id="ARBA00004141"/>
    </source>
</evidence>
<dbReference type="GO" id="GO:0033013">
    <property type="term" value="P:tetrapyrrole metabolic process"/>
    <property type="evidence" value="ECO:0007669"/>
    <property type="project" value="UniProtKB-ARBA"/>
</dbReference>
<feature type="transmembrane region" description="Helical" evidence="6">
    <location>
        <begin position="35"/>
        <end position="52"/>
    </location>
</feature>
<dbReference type="Pfam" id="PF03073">
    <property type="entry name" value="TspO_MBR"/>
    <property type="match status" value="1"/>
</dbReference>
<evidence type="ECO:0000256" key="6">
    <source>
        <dbReference type="SAM" id="Phobius"/>
    </source>
</evidence>
<dbReference type="AlphaFoldDB" id="A0A8C2ZKR7"/>
<comment type="similarity">
    <text evidence="2">Belongs to the TspO/BZRP family.</text>
</comment>
<proteinExistence type="inferred from homology"/>
<evidence type="ECO:0000256" key="2">
    <source>
        <dbReference type="ARBA" id="ARBA00007524"/>
    </source>
</evidence>
<reference evidence="7" key="1">
    <citation type="submission" date="2025-08" db="UniProtKB">
        <authorList>
            <consortium name="Ensembl"/>
        </authorList>
    </citation>
    <scope>IDENTIFICATION</scope>
</reference>
<evidence type="ECO:0000256" key="4">
    <source>
        <dbReference type="ARBA" id="ARBA00022989"/>
    </source>
</evidence>
<evidence type="ECO:0000313" key="7">
    <source>
        <dbReference type="Ensembl" id="ENSCLMP00005029030.1"/>
    </source>
</evidence>
<dbReference type="InterPro" id="IPR004307">
    <property type="entry name" value="TspO_MBR"/>
</dbReference>
<gene>
    <name evidence="7" type="primary">tspo</name>
</gene>
<dbReference type="Gene3D" id="1.20.1260.100">
    <property type="entry name" value="TspO/MBR protein"/>
    <property type="match status" value="1"/>
</dbReference>
<evidence type="ECO:0000313" key="8">
    <source>
        <dbReference type="Proteomes" id="UP000694565"/>
    </source>
</evidence>
<name>A0A8C2ZKR7_CYCLU</name>
<evidence type="ECO:0000256" key="5">
    <source>
        <dbReference type="ARBA" id="ARBA00023136"/>
    </source>
</evidence>
<evidence type="ECO:0000256" key="3">
    <source>
        <dbReference type="ARBA" id="ARBA00022692"/>
    </source>
</evidence>
<dbReference type="PANTHER" id="PTHR10057:SF0">
    <property type="entry name" value="TRANSLOCATOR PROTEIN"/>
    <property type="match status" value="1"/>
</dbReference>
<dbReference type="GeneTree" id="ENSGT00390000012980"/>
<dbReference type="Ensembl" id="ENSCLMT00005030352.1">
    <property type="protein sequence ID" value="ENSCLMP00005029030.1"/>
    <property type="gene ID" value="ENSCLMG00005014186.1"/>
</dbReference>